<reference evidence="4" key="1">
    <citation type="submission" date="2017-05" db="EMBL/GenBank/DDBJ databases">
        <title>Complete and WGS of Bordetella genogroups.</title>
        <authorList>
            <person name="Spilker T."/>
            <person name="Lipuma J."/>
        </authorList>
    </citation>
    <scope>NUCLEOTIDE SEQUENCE [LARGE SCALE GENOMIC DNA]</scope>
    <source>
        <strain evidence="4">AU18089</strain>
    </source>
</reference>
<keyword evidence="2" id="KW-0812">Transmembrane</keyword>
<dbReference type="EMBL" id="NEVK01000003">
    <property type="protein sequence ID" value="OZI24542.1"/>
    <property type="molecule type" value="Genomic_DNA"/>
</dbReference>
<dbReference type="RefSeq" id="WP_094796014.1">
    <property type="nucleotide sequence ID" value="NZ_NEVK01000003.1"/>
</dbReference>
<sequence length="70" mass="7641">MNQDPQTGASEPAPLNPALKRRTDTTFETERVTPAPIDTASSREGEGEGWPWIWLLVTAACVAVTIYLLV</sequence>
<evidence type="ECO:0000256" key="1">
    <source>
        <dbReference type="SAM" id="MobiDB-lite"/>
    </source>
</evidence>
<gene>
    <name evidence="3" type="ORF">CAL19_03240</name>
</gene>
<proteinExistence type="predicted"/>
<dbReference type="Proteomes" id="UP000216947">
    <property type="component" value="Unassembled WGS sequence"/>
</dbReference>
<accession>A0A261RIN9</accession>
<evidence type="ECO:0000313" key="4">
    <source>
        <dbReference type="Proteomes" id="UP000216947"/>
    </source>
</evidence>
<name>A0A261RIN9_9BORD</name>
<dbReference type="AlphaFoldDB" id="A0A261RIN9"/>
<protein>
    <submittedName>
        <fullName evidence="3">Uncharacterized protein</fullName>
    </submittedName>
</protein>
<feature type="compositionally biased region" description="Basic and acidic residues" evidence="1">
    <location>
        <begin position="21"/>
        <end position="31"/>
    </location>
</feature>
<feature type="transmembrane region" description="Helical" evidence="2">
    <location>
        <begin position="52"/>
        <end position="69"/>
    </location>
</feature>
<evidence type="ECO:0000313" key="3">
    <source>
        <dbReference type="EMBL" id="OZI24542.1"/>
    </source>
</evidence>
<evidence type="ECO:0000256" key="2">
    <source>
        <dbReference type="SAM" id="Phobius"/>
    </source>
</evidence>
<keyword evidence="2" id="KW-0472">Membrane</keyword>
<keyword evidence="2" id="KW-1133">Transmembrane helix</keyword>
<organism evidence="3 4">
    <name type="scientific">Bordetella genomosp. 7</name>
    <dbReference type="NCBI Taxonomy" id="1416805"/>
    <lineage>
        <taxon>Bacteria</taxon>
        <taxon>Pseudomonadati</taxon>
        <taxon>Pseudomonadota</taxon>
        <taxon>Betaproteobacteria</taxon>
        <taxon>Burkholderiales</taxon>
        <taxon>Alcaligenaceae</taxon>
        <taxon>Bordetella</taxon>
    </lineage>
</organism>
<keyword evidence="4" id="KW-1185">Reference proteome</keyword>
<comment type="caution">
    <text evidence="3">The sequence shown here is derived from an EMBL/GenBank/DDBJ whole genome shotgun (WGS) entry which is preliminary data.</text>
</comment>
<feature type="region of interest" description="Disordered" evidence="1">
    <location>
        <begin position="1"/>
        <end position="46"/>
    </location>
</feature>